<protein>
    <submittedName>
        <fullName evidence="2">Uncharacterized protein</fullName>
    </submittedName>
</protein>
<feature type="signal peptide" evidence="1">
    <location>
        <begin position="1"/>
        <end position="16"/>
    </location>
</feature>
<evidence type="ECO:0000313" key="3">
    <source>
        <dbReference type="Proteomes" id="UP000825890"/>
    </source>
</evidence>
<dbReference type="OrthoDB" id="3621669at2759"/>
<dbReference type="RefSeq" id="XP_044664025.1">
    <property type="nucleotide sequence ID" value="XM_044808090.1"/>
</dbReference>
<organism evidence="2 3">
    <name type="scientific">Cercospora kikuchii</name>
    <dbReference type="NCBI Taxonomy" id="84275"/>
    <lineage>
        <taxon>Eukaryota</taxon>
        <taxon>Fungi</taxon>
        <taxon>Dikarya</taxon>
        <taxon>Ascomycota</taxon>
        <taxon>Pezizomycotina</taxon>
        <taxon>Dothideomycetes</taxon>
        <taxon>Dothideomycetidae</taxon>
        <taxon>Mycosphaerellales</taxon>
        <taxon>Mycosphaerellaceae</taxon>
        <taxon>Cercospora</taxon>
    </lineage>
</organism>
<comment type="caution">
    <text evidence="2">The sequence shown here is derived from an EMBL/GenBank/DDBJ whole genome shotgun (WGS) entry which is preliminary data.</text>
</comment>
<name>A0A9P3FM89_9PEZI</name>
<evidence type="ECO:0000313" key="2">
    <source>
        <dbReference type="EMBL" id="GIZ49538.1"/>
    </source>
</evidence>
<reference evidence="2 3" key="1">
    <citation type="submission" date="2021-01" db="EMBL/GenBank/DDBJ databases">
        <title>Cercospora kikuchii MAFF 305040 whole genome shotgun sequence.</title>
        <authorList>
            <person name="Kashiwa T."/>
            <person name="Suzuki T."/>
        </authorList>
    </citation>
    <scope>NUCLEOTIDE SEQUENCE [LARGE SCALE GENOMIC DNA]</scope>
    <source>
        <strain evidence="2 3">MAFF 305040</strain>
    </source>
</reference>
<accession>A0A9P3FM89</accession>
<evidence type="ECO:0000256" key="1">
    <source>
        <dbReference type="SAM" id="SignalP"/>
    </source>
</evidence>
<keyword evidence="3" id="KW-1185">Reference proteome</keyword>
<dbReference type="Proteomes" id="UP000825890">
    <property type="component" value="Unassembled WGS sequence"/>
</dbReference>
<keyword evidence="1" id="KW-0732">Signal</keyword>
<proteinExistence type="predicted"/>
<feature type="chain" id="PRO_5040372544" evidence="1">
    <location>
        <begin position="17"/>
        <end position="144"/>
    </location>
</feature>
<dbReference type="AlphaFoldDB" id="A0A9P3FM89"/>
<dbReference type="GeneID" id="68298143"/>
<sequence>MKVIAIASLFAASVMAQQWGNRQQWGNPRGNWNRDSIRQSVYQGPGFWGEQRWDCDGNQEGCYKDQCTCNRFDWNTWQLVQDDVLGERACWDLHNSYPNLIWQVGRGCIDLDNRGIEPHGMARACERQSWYPEDWVTYNCLPPW</sequence>
<gene>
    <name evidence="2" type="ORF">CKM354_001256800</name>
</gene>
<dbReference type="EMBL" id="BOLY01000009">
    <property type="protein sequence ID" value="GIZ49538.1"/>
    <property type="molecule type" value="Genomic_DNA"/>
</dbReference>